<protein>
    <submittedName>
        <fullName evidence="2">Uncharacterized protein</fullName>
    </submittedName>
</protein>
<gene>
    <name evidence="2" type="ORF">CHYS00102_LOCUS14293</name>
</gene>
<reference evidence="2" key="1">
    <citation type="submission" date="2021-01" db="EMBL/GenBank/DDBJ databases">
        <authorList>
            <person name="Corre E."/>
            <person name="Pelletier E."/>
            <person name="Niang G."/>
            <person name="Scheremetjew M."/>
            <person name="Finn R."/>
            <person name="Kale V."/>
            <person name="Holt S."/>
            <person name="Cochrane G."/>
            <person name="Meng A."/>
            <person name="Brown T."/>
            <person name="Cohen L."/>
        </authorList>
    </citation>
    <scope>NUCLEOTIDE SEQUENCE</scope>
    <source>
        <strain evidence="2">308</strain>
    </source>
</reference>
<evidence type="ECO:0000313" key="2">
    <source>
        <dbReference type="EMBL" id="CAD8887095.1"/>
    </source>
</evidence>
<feature type="compositionally biased region" description="Acidic residues" evidence="1">
    <location>
        <begin position="46"/>
        <end position="57"/>
    </location>
</feature>
<evidence type="ECO:0000256" key="1">
    <source>
        <dbReference type="SAM" id="MobiDB-lite"/>
    </source>
</evidence>
<name>A0A7S1BIM9_9STRA</name>
<feature type="region of interest" description="Disordered" evidence="1">
    <location>
        <begin position="41"/>
        <end position="60"/>
    </location>
</feature>
<accession>A0A7S1BIM9</accession>
<organism evidence="2">
    <name type="scientific">Corethron hystrix</name>
    <dbReference type="NCBI Taxonomy" id="216773"/>
    <lineage>
        <taxon>Eukaryota</taxon>
        <taxon>Sar</taxon>
        <taxon>Stramenopiles</taxon>
        <taxon>Ochrophyta</taxon>
        <taxon>Bacillariophyta</taxon>
        <taxon>Coscinodiscophyceae</taxon>
        <taxon>Corethrophycidae</taxon>
        <taxon>Corethrales</taxon>
        <taxon>Corethraceae</taxon>
        <taxon>Corethron</taxon>
    </lineage>
</organism>
<proteinExistence type="predicted"/>
<dbReference type="AlphaFoldDB" id="A0A7S1BIM9"/>
<sequence>MKRLNRHFFYSCRIGTHPSKDANWLKYECFVLKLIQPKKRTRNTEVEESSSNESDEEQSIKKIKIPASISSPWLSGEYRERKFRARDDEHCLDAIENMREICLKVMRRSYHGRSFNYNEKTKNTITPFYHSYIYQQAFYIRKTLAFAEECFPDVCSLVDCYKKAIEYLINHDQPISPITNWKTLSTRYHSFLKHNRKVKSLCIERSLQKKSLPPLLEKFPELLQAIKNYFKSA</sequence>
<dbReference type="EMBL" id="HBFR01019841">
    <property type="protein sequence ID" value="CAD8887095.1"/>
    <property type="molecule type" value="Transcribed_RNA"/>
</dbReference>